<dbReference type="SUPFAM" id="SSF53300">
    <property type="entry name" value="vWA-like"/>
    <property type="match status" value="1"/>
</dbReference>
<proteinExistence type="predicted"/>
<accession>B3RMX3</accession>
<evidence type="ECO:0000259" key="1">
    <source>
        <dbReference type="Pfam" id="PF13768"/>
    </source>
</evidence>
<feature type="domain" description="VWFA" evidence="1">
    <location>
        <begin position="87"/>
        <end position="244"/>
    </location>
</feature>
<dbReference type="OMA" id="TANCEVC"/>
<dbReference type="PANTHER" id="PTHR46478:SF1">
    <property type="entry name" value="VON WILLEBRAND FACTOR A DOMAIN-CONTAINING PROTEIN 3A"/>
    <property type="match status" value="1"/>
</dbReference>
<dbReference type="InterPro" id="IPR002035">
    <property type="entry name" value="VWF_A"/>
</dbReference>
<dbReference type="PANTHER" id="PTHR46478">
    <property type="entry name" value="VON WILLEBRAND FACTOR A DOMAIN-CONTAINING PROTEIN 3A"/>
    <property type="match status" value="1"/>
</dbReference>
<dbReference type="Gene3D" id="3.40.50.410">
    <property type="entry name" value="von Willebrand factor, type A domain"/>
    <property type="match status" value="1"/>
</dbReference>
<organism evidence="2 3">
    <name type="scientific">Trichoplax adhaerens</name>
    <name type="common">Trichoplax reptans</name>
    <dbReference type="NCBI Taxonomy" id="10228"/>
    <lineage>
        <taxon>Eukaryota</taxon>
        <taxon>Metazoa</taxon>
        <taxon>Placozoa</taxon>
        <taxon>Uniplacotomia</taxon>
        <taxon>Trichoplacea</taxon>
        <taxon>Trichoplacidae</taxon>
        <taxon>Trichoplax</taxon>
    </lineage>
</organism>
<protein>
    <recommendedName>
        <fullName evidence="1">VWFA domain-containing protein</fullName>
    </recommendedName>
</protein>
<dbReference type="RefSeq" id="XP_002109759.1">
    <property type="nucleotide sequence ID" value="XM_002109723.1"/>
</dbReference>
<dbReference type="PhylomeDB" id="B3RMX3"/>
<evidence type="ECO:0000313" key="2">
    <source>
        <dbReference type="EMBL" id="EDV27925.1"/>
    </source>
</evidence>
<dbReference type="eggNOG" id="ENOG502QTDG">
    <property type="taxonomic scope" value="Eukaryota"/>
</dbReference>
<dbReference type="HOGENOM" id="CLU_853995_0_0_1"/>
<dbReference type="CTD" id="6750974"/>
<dbReference type="InParanoid" id="B3RMX3"/>
<gene>
    <name evidence="2" type="ORF">TRIADDRAFT_52959</name>
</gene>
<dbReference type="AlphaFoldDB" id="B3RMX3"/>
<dbReference type="KEGG" id="tad:TRIADDRAFT_52959"/>
<dbReference type="InterPro" id="IPR036465">
    <property type="entry name" value="vWFA_dom_sf"/>
</dbReference>
<dbReference type="GeneID" id="6750974"/>
<dbReference type="STRING" id="10228.B3RMX3"/>
<keyword evidence="3" id="KW-1185">Reference proteome</keyword>
<sequence length="296" mass="34046">MEYSQITSVKQHYDQWAVRDNTGERKIYENHVHKITDDWLKVYGLEAQKLTLADFAREKERCIGNYHRRTEWLLTGSRKLFGLVHGQNIAILIDMSDNNCSCGRLVTLQDSLLKLIDEQLTSREGFYIMPFGTYPRPQFRNIRSVNHRSLDDTRQFVKQLQPLGGCNLIGALKLVLKKRKQFDSIIIILGGSPDQPLERVSDYISQAVVGLELPLHVVAFDCIQDECCDMLQQIAEVSKGRYHCYSSRHEEEIFVSTDIALLKQELDRGVEVMMSMKSMQAGLLSDALEENINKVY</sequence>
<dbReference type="Proteomes" id="UP000009022">
    <property type="component" value="Unassembled WGS sequence"/>
</dbReference>
<reference evidence="2 3" key="1">
    <citation type="journal article" date="2008" name="Nature">
        <title>The Trichoplax genome and the nature of placozoans.</title>
        <authorList>
            <person name="Srivastava M."/>
            <person name="Begovic E."/>
            <person name="Chapman J."/>
            <person name="Putnam N.H."/>
            <person name="Hellsten U."/>
            <person name="Kawashima T."/>
            <person name="Kuo A."/>
            <person name="Mitros T."/>
            <person name="Salamov A."/>
            <person name="Carpenter M.L."/>
            <person name="Signorovitch A.Y."/>
            <person name="Moreno M.A."/>
            <person name="Kamm K."/>
            <person name="Grimwood J."/>
            <person name="Schmutz J."/>
            <person name="Shapiro H."/>
            <person name="Grigoriev I.V."/>
            <person name="Buss L.W."/>
            <person name="Schierwater B."/>
            <person name="Dellaporta S.L."/>
            <person name="Rokhsar D.S."/>
        </authorList>
    </citation>
    <scope>NUCLEOTIDE SEQUENCE [LARGE SCALE GENOMIC DNA]</scope>
    <source>
        <strain evidence="2 3">Grell-BS-1999</strain>
    </source>
</reference>
<dbReference type="OrthoDB" id="299997at2759"/>
<evidence type="ECO:0000313" key="3">
    <source>
        <dbReference type="Proteomes" id="UP000009022"/>
    </source>
</evidence>
<name>B3RMX3_TRIAD</name>
<dbReference type="EMBL" id="DS985242">
    <property type="protein sequence ID" value="EDV27925.1"/>
    <property type="molecule type" value="Genomic_DNA"/>
</dbReference>
<dbReference type="Pfam" id="PF13768">
    <property type="entry name" value="VWA_3"/>
    <property type="match status" value="1"/>
</dbReference>